<sequence length="100" mass="11497">MKEIPWRIPLSVRLQNGIERRFCGPYDALDFLEHEWPNHGRRHYQAVRDCRAALSRLQTAEVARLSFIDACIEASMPFAETRGSHTPALAKGASARRRHQ</sequence>
<evidence type="ECO:0008006" key="3">
    <source>
        <dbReference type="Google" id="ProtNLM"/>
    </source>
</evidence>
<accession>A0A2A6LPY1</accession>
<dbReference type="Gene3D" id="6.10.250.730">
    <property type="match status" value="1"/>
</dbReference>
<proteinExistence type="predicted"/>
<name>A0A2A6LPY1_RHIFR</name>
<gene>
    <name evidence="1" type="ORF">CO661_27855</name>
</gene>
<dbReference type="InterPro" id="IPR010385">
    <property type="entry name" value="DUF982"/>
</dbReference>
<dbReference type="EMBL" id="NWTC01000029">
    <property type="protein sequence ID" value="PDT44723.1"/>
    <property type="molecule type" value="Genomic_DNA"/>
</dbReference>
<dbReference type="Pfam" id="PF06169">
    <property type="entry name" value="DUF982"/>
    <property type="match status" value="1"/>
</dbReference>
<dbReference type="Proteomes" id="UP000220353">
    <property type="component" value="Unassembled WGS sequence"/>
</dbReference>
<evidence type="ECO:0000313" key="1">
    <source>
        <dbReference type="EMBL" id="PDT44723.1"/>
    </source>
</evidence>
<protein>
    <recommendedName>
        <fullName evidence="3">DUF982 domain-containing protein</fullName>
    </recommendedName>
</protein>
<dbReference type="AlphaFoldDB" id="A0A2A6LPY1"/>
<evidence type="ECO:0000313" key="2">
    <source>
        <dbReference type="Proteomes" id="UP000220353"/>
    </source>
</evidence>
<organism evidence="1 2">
    <name type="scientific">Rhizobium fredii</name>
    <name type="common">Sinorhizobium fredii</name>
    <dbReference type="NCBI Taxonomy" id="380"/>
    <lineage>
        <taxon>Bacteria</taxon>
        <taxon>Pseudomonadati</taxon>
        <taxon>Pseudomonadota</taxon>
        <taxon>Alphaproteobacteria</taxon>
        <taxon>Hyphomicrobiales</taxon>
        <taxon>Rhizobiaceae</taxon>
        <taxon>Sinorhizobium/Ensifer group</taxon>
        <taxon>Sinorhizobium</taxon>
    </lineage>
</organism>
<comment type="caution">
    <text evidence="1">The sequence shown here is derived from an EMBL/GenBank/DDBJ whole genome shotgun (WGS) entry which is preliminary data.</text>
</comment>
<reference evidence="1 2" key="1">
    <citation type="submission" date="2017-09" db="EMBL/GenBank/DDBJ databases">
        <title>Comparative genomics of rhizobia isolated from Phaseolus vulgaris in China.</title>
        <authorList>
            <person name="Tong W."/>
        </authorList>
    </citation>
    <scope>NUCLEOTIDE SEQUENCE [LARGE SCALE GENOMIC DNA]</scope>
    <source>
        <strain evidence="1 2">PCH1</strain>
    </source>
</reference>
<dbReference type="RefSeq" id="WP_097587768.1">
    <property type="nucleotide sequence ID" value="NZ_NWTC01000029.1"/>
</dbReference>